<dbReference type="SUPFAM" id="SSF55282">
    <property type="entry name" value="RL5-like"/>
    <property type="match status" value="1"/>
</dbReference>
<dbReference type="InterPro" id="IPR002739">
    <property type="entry name" value="PAB1135-like"/>
</dbReference>
<evidence type="ECO:0000313" key="4">
    <source>
        <dbReference type="EMBL" id="KAB7520151.1"/>
    </source>
</evidence>
<dbReference type="PANTHER" id="PTHR39652:SF1">
    <property type="entry name" value="UPF0201 PROTEIN TK1335"/>
    <property type="match status" value="1"/>
</dbReference>
<gene>
    <name evidence="2" type="ORF">DM867_02695</name>
    <name evidence="3" type="ORF">DMP03_04950</name>
    <name evidence="4" type="ORF">DP108_02565</name>
</gene>
<name>A0A5N5UDH6_9EURY</name>
<comment type="caution">
    <text evidence="3">The sequence shown here is derived from an EMBL/GenBank/DDBJ whole genome shotgun (WGS) entry which is preliminary data.</text>
</comment>
<evidence type="ECO:0000313" key="3">
    <source>
        <dbReference type="EMBL" id="KAB7516718.1"/>
    </source>
</evidence>
<sequence length="131" mass="14634">MIFAVDVRAETPVNETELPDRVERAVRTIFPDADITWETGRLVAETHDLAHFSELLHEQEILDTARNAFEVDEEGFSFRLKKAAAFEGVVNFAVGSPGELGVIDVRVDVREPSVEQYIDHVIPSTEDGEPV</sequence>
<keyword evidence="7" id="KW-1185">Reference proteome</keyword>
<accession>A0A5N5UDH6</accession>
<evidence type="ECO:0000313" key="2">
    <source>
        <dbReference type="EMBL" id="KAB7516069.1"/>
    </source>
</evidence>
<dbReference type="EMBL" id="QKKZ01000001">
    <property type="protein sequence ID" value="KAB7516069.1"/>
    <property type="molecule type" value="Genomic_DNA"/>
</dbReference>
<reference evidence="5 6" key="1">
    <citation type="submission" date="2019-10" db="EMBL/GenBank/DDBJ databases">
        <title>Unraveling microbial dark matter from salterns through culturing: the case of the genus Halosegnis.</title>
        <authorList>
            <person name="Duran-Viseras A."/>
            <person name="Andrei A.-S."/>
            <person name="Vera-Gargallo B."/>
            <person name="Ghai R."/>
            <person name="Sanchez-Porro C."/>
            <person name="Ventosa A."/>
        </authorList>
    </citation>
    <scope>NUCLEOTIDE SEQUENCE [LARGE SCALE GENOMIC DNA]</scope>
    <source>
        <strain evidence="3 6">F17-44</strain>
        <strain evidence="2 7">F18-79</strain>
        <strain evidence="4 5">F19-13</strain>
    </source>
</reference>
<evidence type="ECO:0000313" key="7">
    <source>
        <dbReference type="Proteomes" id="UP000326865"/>
    </source>
</evidence>
<evidence type="ECO:0000256" key="1">
    <source>
        <dbReference type="HAMAP-Rule" id="MF_01112"/>
    </source>
</evidence>
<dbReference type="Proteomes" id="UP000326865">
    <property type="component" value="Unassembled WGS sequence"/>
</dbReference>
<dbReference type="EMBL" id="QMDY01000001">
    <property type="protein sequence ID" value="KAB7520151.1"/>
    <property type="molecule type" value="Genomic_DNA"/>
</dbReference>
<accession>A0A5N5UMK6</accession>
<dbReference type="OrthoDB" id="7819at2157"/>
<dbReference type="Pfam" id="PF01877">
    <property type="entry name" value="RNA_binding"/>
    <property type="match status" value="1"/>
</dbReference>
<dbReference type="PANTHER" id="PTHR39652">
    <property type="entry name" value="UPF0201 PROTEIN TK1335"/>
    <property type="match status" value="1"/>
</dbReference>
<proteinExistence type="inferred from homology"/>
<dbReference type="RefSeq" id="WP_152119604.1">
    <property type="nucleotide sequence ID" value="NZ_QJOW01000002.1"/>
</dbReference>
<comment type="similarity">
    <text evidence="1">Belongs to the UPF0201 family.</text>
</comment>
<dbReference type="Gene3D" id="3.30.1440.10">
    <property type="match status" value="1"/>
</dbReference>
<dbReference type="InterPro" id="IPR022803">
    <property type="entry name" value="Ribosomal_uL5_dom_sf"/>
</dbReference>
<accession>A0A5N5UCG1</accession>
<dbReference type="EMBL" id="QJOW01000002">
    <property type="protein sequence ID" value="KAB7516718.1"/>
    <property type="molecule type" value="Genomic_DNA"/>
</dbReference>
<evidence type="ECO:0000313" key="6">
    <source>
        <dbReference type="Proteomes" id="UP000326302"/>
    </source>
</evidence>
<dbReference type="AlphaFoldDB" id="A0A5N5UDH6"/>
<protein>
    <recommendedName>
        <fullName evidence="1">UPF0201 protein DM867_02695</fullName>
    </recommendedName>
</protein>
<organism evidence="3 6">
    <name type="scientific">Halosegnis rubeus</name>
    <dbReference type="NCBI Taxonomy" id="2212850"/>
    <lineage>
        <taxon>Archaea</taxon>
        <taxon>Methanobacteriati</taxon>
        <taxon>Methanobacteriota</taxon>
        <taxon>Stenosarchaea group</taxon>
        <taxon>Halobacteria</taxon>
        <taxon>Halobacteriales</taxon>
        <taxon>Natronomonadaceae</taxon>
        <taxon>Halosegnis</taxon>
    </lineage>
</organism>
<dbReference type="HAMAP" id="MF_01112">
    <property type="entry name" value="UPF0201"/>
    <property type="match status" value="1"/>
</dbReference>
<dbReference type="Proteomes" id="UP000326207">
    <property type="component" value="Unassembled WGS sequence"/>
</dbReference>
<evidence type="ECO:0000313" key="5">
    <source>
        <dbReference type="Proteomes" id="UP000326207"/>
    </source>
</evidence>
<dbReference type="Proteomes" id="UP000326302">
    <property type="component" value="Unassembled WGS sequence"/>
</dbReference>